<protein>
    <submittedName>
        <fullName evidence="2">Uncharacterized protein</fullName>
    </submittedName>
</protein>
<gene>
    <name evidence="2" type="ORF">Tci_856395</name>
</gene>
<evidence type="ECO:0000256" key="1">
    <source>
        <dbReference type="SAM" id="Phobius"/>
    </source>
</evidence>
<comment type="caution">
    <text evidence="2">The sequence shown here is derived from an EMBL/GenBank/DDBJ whole genome shotgun (WGS) entry which is preliminary data.</text>
</comment>
<reference evidence="2" key="1">
    <citation type="journal article" date="2019" name="Sci. Rep.">
        <title>Draft genome of Tanacetum cinerariifolium, the natural source of mosquito coil.</title>
        <authorList>
            <person name="Yamashiro T."/>
            <person name="Shiraishi A."/>
            <person name="Satake H."/>
            <person name="Nakayama K."/>
        </authorList>
    </citation>
    <scope>NUCLEOTIDE SEQUENCE</scope>
</reference>
<name>A0A699REN5_TANCI</name>
<dbReference type="EMBL" id="BKCJ011094545">
    <property type="protein sequence ID" value="GFC84425.1"/>
    <property type="molecule type" value="Genomic_DNA"/>
</dbReference>
<dbReference type="AlphaFoldDB" id="A0A699REN5"/>
<feature type="non-terminal residue" evidence="2">
    <location>
        <position position="1"/>
    </location>
</feature>
<feature type="transmembrane region" description="Helical" evidence="1">
    <location>
        <begin position="12"/>
        <end position="30"/>
    </location>
</feature>
<accession>A0A699REN5</accession>
<organism evidence="2">
    <name type="scientific">Tanacetum cinerariifolium</name>
    <name type="common">Dalmatian daisy</name>
    <name type="synonym">Chrysanthemum cinerariifolium</name>
    <dbReference type="NCBI Taxonomy" id="118510"/>
    <lineage>
        <taxon>Eukaryota</taxon>
        <taxon>Viridiplantae</taxon>
        <taxon>Streptophyta</taxon>
        <taxon>Embryophyta</taxon>
        <taxon>Tracheophyta</taxon>
        <taxon>Spermatophyta</taxon>
        <taxon>Magnoliopsida</taxon>
        <taxon>eudicotyledons</taxon>
        <taxon>Gunneridae</taxon>
        <taxon>Pentapetalae</taxon>
        <taxon>asterids</taxon>
        <taxon>campanulids</taxon>
        <taxon>Asterales</taxon>
        <taxon>Asteraceae</taxon>
        <taxon>Asteroideae</taxon>
        <taxon>Anthemideae</taxon>
        <taxon>Anthemidinae</taxon>
        <taxon>Tanacetum</taxon>
    </lineage>
</organism>
<proteinExistence type="predicted"/>
<sequence length="207" mass="22026">NPGGYRKAFIRVGALLFFLSPTMYTLTINLTSAQLQEFYQAGLSIALGKQGPNSGQPNVVWQAFQPLEYNTVTWQEAYGIYISNAQLTNGNVLMPLSATPMPAVEGTLYTLQADGVITGPSGGEGTPGTYSLLNKYTNQQQLVAGLVQEAVANIRGNSVVMPITSNTTKLLFSSGTPDIAVVFDNNSGSFIPANEAQRKAAQKEAVA</sequence>
<keyword evidence="1" id="KW-1133">Transmembrane helix</keyword>
<keyword evidence="1" id="KW-0472">Membrane</keyword>
<evidence type="ECO:0000313" key="2">
    <source>
        <dbReference type="EMBL" id="GFC84425.1"/>
    </source>
</evidence>
<keyword evidence="1" id="KW-0812">Transmembrane</keyword>